<organism evidence="3 4">
    <name type="scientific">Gymnopus androsaceus JB14</name>
    <dbReference type="NCBI Taxonomy" id="1447944"/>
    <lineage>
        <taxon>Eukaryota</taxon>
        <taxon>Fungi</taxon>
        <taxon>Dikarya</taxon>
        <taxon>Basidiomycota</taxon>
        <taxon>Agaricomycotina</taxon>
        <taxon>Agaricomycetes</taxon>
        <taxon>Agaricomycetidae</taxon>
        <taxon>Agaricales</taxon>
        <taxon>Marasmiineae</taxon>
        <taxon>Omphalotaceae</taxon>
        <taxon>Gymnopus</taxon>
    </lineage>
</organism>
<sequence length="139" mass="16310">MVSLHRTIRNMRRVGLREWWRQMQYIGDAKSGVLVGKDQFGNRYYENMNGHEEVPGRQRWVDFAQHDYHASQVPPEWHSWISHIRKDPPTNDPVIQNMTPPWQTPWVENLTGTRGAFKTYNTAAPKINAWEPKTISRGA</sequence>
<evidence type="ECO:0000256" key="1">
    <source>
        <dbReference type="ARBA" id="ARBA00007355"/>
    </source>
</evidence>
<keyword evidence="2" id="KW-0999">Mitochondrion inner membrane</keyword>
<evidence type="ECO:0000313" key="3">
    <source>
        <dbReference type="EMBL" id="KAE9404438.1"/>
    </source>
</evidence>
<keyword evidence="2" id="KW-0472">Membrane</keyword>
<comment type="similarity">
    <text evidence="1 2">Belongs to the complex I NDUFA12 subunit family.</text>
</comment>
<dbReference type="GO" id="GO:0045271">
    <property type="term" value="C:respiratory chain complex I"/>
    <property type="evidence" value="ECO:0007669"/>
    <property type="project" value="InterPro"/>
</dbReference>
<keyword evidence="2" id="KW-0249">Electron transport</keyword>
<dbReference type="GO" id="GO:0006979">
    <property type="term" value="P:response to oxidative stress"/>
    <property type="evidence" value="ECO:0007669"/>
    <property type="project" value="TreeGrafter"/>
</dbReference>
<reference evidence="3" key="1">
    <citation type="journal article" date="2019" name="Environ. Microbiol.">
        <title>Fungal ecological strategies reflected in gene transcription - a case study of two litter decomposers.</title>
        <authorList>
            <person name="Barbi F."/>
            <person name="Kohler A."/>
            <person name="Barry K."/>
            <person name="Baskaran P."/>
            <person name="Daum C."/>
            <person name="Fauchery L."/>
            <person name="Ihrmark K."/>
            <person name="Kuo A."/>
            <person name="LaButti K."/>
            <person name="Lipzen A."/>
            <person name="Morin E."/>
            <person name="Grigoriev I.V."/>
            <person name="Henrissat B."/>
            <person name="Lindahl B."/>
            <person name="Martin F."/>
        </authorList>
    </citation>
    <scope>NUCLEOTIDE SEQUENCE</scope>
    <source>
        <strain evidence="3">JB14</strain>
    </source>
</reference>
<dbReference type="Pfam" id="PF05071">
    <property type="entry name" value="NDUFA12"/>
    <property type="match status" value="1"/>
</dbReference>
<evidence type="ECO:0000256" key="2">
    <source>
        <dbReference type="RuleBase" id="RU363103"/>
    </source>
</evidence>
<keyword evidence="2" id="KW-0679">Respiratory chain</keyword>
<name>A0A6A4I4S8_9AGAR</name>
<protein>
    <recommendedName>
        <fullName evidence="2">NADH dehydrogenase [ubiquinone] 1 alpha subcomplex subunit</fullName>
    </recommendedName>
</protein>
<accession>A0A6A4I4S8</accession>
<keyword evidence="2" id="KW-0496">Mitochondrion</keyword>
<gene>
    <name evidence="3" type="ORF">BT96DRAFT_877602</name>
</gene>
<proteinExistence type="inferred from homology"/>
<dbReference type="PANTHER" id="PTHR12910:SF2">
    <property type="entry name" value="NADH DEHYDROGENASE [UBIQUINONE] 1 ALPHA SUBCOMPLEX SUBUNIT 12"/>
    <property type="match status" value="1"/>
</dbReference>
<evidence type="ECO:0000313" key="4">
    <source>
        <dbReference type="Proteomes" id="UP000799118"/>
    </source>
</evidence>
<dbReference type="GO" id="GO:0005743">
    <property type="term" value="C:mitochondrial inner membrane"/>
    <property type="evidence" value="ECO:0007669"/>
    <property type="project" value="UniProtKB-SubCell"/>
</dbReference>
<comment type="subcellular location">
    <subcellularLocation>
        <location evidence="2">Mitochondrion inner membrane</location>
        <topology evidence="2">Peripheral membrane protein</topology>
        <orientation evidence="2">Matrix side</orientation>
    </subcellularLocation>
</comment>
<dbReference type="InterPro" id="IPR007763">
    <property type="entry name" value="NDUFA12"/>
</dbReference>
<comment type="function">
    <text evidence="2">Accessory subunit of the mitochondrial membrane respiratory chain NADH dehydrogenase (Complex I), that is believed not to be involved in catalysis. Complex I functions in the transfer of electrons from NADH to the respiratory chain. The immediate electron acceptor for the enzyme is believed to be ubiquinone.</text>
</comment>
<dbReference type="PANTHER" id="PTHR12910">
    <property type="entry name" value="NADH-UBIQUINONE OXIDOREDUCTASE SUBUNIT B17.2"/>
    <property type="match status" value="1"/>
</dbReference>
<keyword evidence="2" id="KW-0813">Transport</keyword>
<dbReference type="OrthoDB" id="274641at2759"/>
<dbReference type="AlphaFoldDB" id="A0A6A4I4S8"/>
<keyword evidence="4" id="KW-1185">Reference proteome</keyword>
<dbReference type="EMBL" id="ML769416">
    <property type="protein sequence ID" value="KAE9404438.1"/>
    <property type="molecule type" value="Genomic_DNA"/>
</dbReference>
<dbReference type="Proteomes" id="UP000799118">
    <property type="component" value="Unassembled WGS sequence"/>
</dbReference>